<dbReference type="RefSeq" id="XP_024395201.1">
    <property type="nucleotide sequence ID" value="XM_024539433.2"/>
</dbReference>
<dbReference type="SUPFAM" id="SSF52047">
    <property type="entry name" value="RNI-like"/>
    <property type="match status" value="1"/>
</dbReference>
<keyword evidence="5" id="KW-1185">Reference proteome</keyword>
<dbReference type="SUPFAM" id="SSF81383">
    <property type="entry name" value="F-box domain"/>
    <property type="match status" value="1"/>
</dbReference>
<sequence length="516" mass="55956">MGQGASTVTACSGNPSRVQEDEDDDEREGHRKEQDEEEEEVEDGNDWTLYAPDECVASVFRKLPTADRNRCALVCKRWHRVEGQGRQRLSLHAVAELGLALPGLLDRFPHITKLALKCDRRTVSIDDETLCSVGRACRQLQKVKLKACKGLSDRGLEEFAELVSGTLRKFSCGSCQFGPRGINAVLYHCSNLEDLTVKRLRGFVMPNPSTAEHVLPGSCSIKRLCVKDLPSAQLLGPLIAGSKSLHTLILSRVPGNWDLLLEIITEHTTSPVEFHMEKVGVTDRGLKAVARWSNLQVLYLVKPTECTNQGLSAVASGCPLLRKLHVDVMKSSRVGDEGLLMVARKCRHLQELVIIGVSATSASLSLVASECSRLERLAICTSDTFGDPELSCIADKCLALKKLCIKGCPISDRGMEALVSGCPSLVKMKVKKCRNVTPASVACLNSNRVSLVVTLDAPSTTSNAAHNGVPPGPVNVIVNPGNNVRPSHSRTPLARARLAINLVACHVLRWSASNGS</sequence>
<dbReference type="CDD" id="cd22159">
    <property type="entry name" value="F-box_AtTIR1-like"/>
    <property type="match status" value="1"/>
</dbReference>
<dbReference type="GO" id="GO:0019005">
    <property type="term" value="C:SCF ubiquitin ligase complex"/>
    <property type="evidence" value="ECO:0000318"/>
    <property type="project" value="GO_Central"/>
</dbReference>
<dbReference type="PaxDb" id="3218-PP1S269_51V6.1"/>
<dbReference type="Proteomes" id="UP000006727">
    <property type="component" value="Chromosome 14"/>
</dbReference>
<reference evidence="4" key="3">
    <citation type="submission" date="2020-12" db="UniProtKB">
        <authorList>
            <consortium name="EnsemblPlants"/>
        </authorList>
    </citation>
    <scope>IDENTIFICATION</scope>
</reference>
<dbReference type="OMA" id="KCKHVTG"/>
<evidence type="ECO:0000313" key="3">
    <source>
        <dbReference type="EMBL" id="PNR41666.1"/>
    </source>
</evidence>
<dbReference type="RefSeq" id="XP_024395199.1">
    <property type="nucleotide sequence ID" value="XM_024539431.2"/>
</dbReference>
<dbReference type="RefSeq" id="XP_024395200.1">
    <property type="nucleotide sequence ID" value="XM_024539432.2"/>
</dbReference>
<dbReference type="InterPro" id="IPR036047">
    <property type="entry name" value="F-box-like_dom_sf"/>
</dbReference>
<dbReference type="EMBL" id="ABEU02000014">
    <property type="protein sequence ID" value="PNR41666.1"/>
    <property type="molecule type" value="Genomic_DNA"/>
</dbReference>
<dbReference type="InterPro" id="IPR006553">
    <property type="entry name" value="Leu-rich_rpt_Cys-con_subtyp"/>
</dbReference>
<dbReference type="PANTHER" id="PTHR13318">
    <property type="entry name" value="PARTNER OF PAIRED, ISOFORM B-RELATED"/>
    <property type="match status" value="1"/>
</dbReference>
<dbReference type="EnsemblPlants" id="Pp3c14_26460V3.1">
    <property type="protein sequence ID" value="Pp3c14_26460V3.1"/>
    <property type="gene ID" value="Pp3c14_26460"/>
</dbReference>
<dbReference type="GO" id="GO:0031146">
    <property type="term" value="P:SCF-dependent proteasomal ubiquitin-dependent protein catabolic process"/>
    <property type="evidence" value="ECO:0000318"/>
    <property type="project" value="GO_Central"/>
</dbReference>
<reference evidence="3 5" key="1">
    <citation type="journal article" date="2008" name="Science">
        <title>The Physcomitrella genome reveals evolutionary insights into the conquest of land by plants.</title>
        <authorList>
            <person name="Rensing S."/>
            <person name="Lang D."/>
            <person name="Zimmer A."/>
            <person name="Terry A."/>
            <person name="Salamov A."/>
            <person name="Shapiro H."/>
            <person name="Nishiyama T."/>
            <person name="Perroud P.-F."/>
            <person name="Lindquist E."/>
            <person name="Kamisugi Y."/>
            <person name="Tanahashi T."/>
            <person name="Sakakibara K."/>
            <person name="Fujita T."/>
            <person name="Oishi K."/>
            <person name="Shin-I T."/>
            <person name="Kuroki Y."/>
            <person name="Toyoda A."/>
            <person name="Suzuki Y."/>
            <person name="Hashimoto A."/>
            <person name="Yamaguchi K."/>
            <person name="Sugano A."/>
            <person name="Kohara Y."/>
            <person name="Fujiyama A."/>
            <person name="Anterola A."/>
            <person name="Aoki S."/>
            <person name="Ashton N."/>
            <person name="Barbazuk W.B."/>
            <person name="Barker E."/>
            <person name="Bennetzen J."/>
            <person name="Bezanilla M."/>
            <person name="Blankenship R."/>
            <person name="Cho S.H."/>
            <person name="Dutcher S."/>
            <person name="Estelle M."/>
            <person name="Fawcett J.A."/>
            <person name="Gundlach H."/>
            <person name="Hanada K."/>
            <person name="Heyl A."/>
            <person name="Hicks K.A."/>
            <person name="Hugh J."/>
            <person name="Lohr M."/>
            <person name="Mayer K."/>
            <person name="Melkozernov A."/>
            <person name="Murata T."/>
            <person name="Nelson D."/>
            <person name="Pils B."/>
            <person name="Prigge M."/>
            <person name="Reiss B."/>
            <person name="Renner T."/>
            <person name="Rombauts S."/>
            <person name="Rushton P."/>
            <person name="Sanderfoot A."/>
            <person name="Schween G."/>
            <person name="Shiu S.-H."/>
            <person name="Stueber K."/>
            <person name="Theodoulou F.L."/>
            <person name="Tu H."/>
            <person name="Van de Peer Y."/>
            <person name="Verrier P.J."/>
            <person name="Waters E."/>
            <person name="Wood A."/>
            <person name="Yang L."/>
            <person name="Cove D."/>
            <person name="Cuming A."/>
            <person name="Hasebe M."/>
            <person name="Lucas S."/>
            <person name="Mishler D.B."/>
            <person name="Reski R."/>
            <person name="Grigoriev I."/>
            <person name="Quatrano R.S."/>
            <person name="Boore J.L."/>
        </authorList>
    </citation>
    <scope>NUCLEOTIDE SEQUENCE [LARGE SCALE GENOMIC DNA]</scope>
    <source>
        <strain evidence="4 5">cv. Gransden 2004</strain>
    </source>
</reference>
<dbReference type="InterPro" id="IPR001810">
    <property type="entry name" value="F-box_dom"/>
</dbReference>
<dbReference type="FunFam" id="3.80.10.10:FF:000449">
    <property type="entry name" value="F-box protein SKIP2"/>
    <property type="match status" value="1"/>
</dbReference>
<evidence type="ECO:0000259" key="2">
    <source>
        <dbReference type="Pfam" id="PF00646"/>
    </source>
</evidence>
<dbReference type="Gramene" id="Pp3c14_26462V3.1">
    <property type="protein sequence ID" value="Pp3c14_26462V3.1"/>
    <property type="gene ID" value="Pp3c14_26462"/>
</dbReference>
<gene>
    <name evidence="4" type="primary">LOC112291668</name>
    <name evidence="3" type="ORF">PHYPA_019071</name>
</gene>
<reference evidence="3 5" key="2">
    <citation type="journal article" date="2018" name="Plant J.">
        <title>The Physcomitrella patens chromosome-scale assembly reveals moss genome structure and evolution.</title>
        <authorList>
            <person name="Lang D."/>
            <person name="Ullrich K.K."/>
            <person name="Murat F."/>
            <person name="Fuchs J."/>
            <person name="Jenkins J."/>
            <person name="Haas F.B."/>
            <person name="Piednoel M."/>
            <person name="Gundlach H."/>
            <person name="Van Bel M."/>
            <person name="Meyberg R."/>
            <person name="Vives C."/>
            <person name="Morata J."/>
            <person name="Symeonidi A."/>
            <person name="Hiss M."/>
            <person name="Muchero W."/>
            <person name="Kamisugi Y."/>
            <person name="Saleh O."/>
            <person name="Blanc G."/>
            <person name="Decker E.L."/>
            <person name="van Gessel N."/>
            <person name="Grimwood J."/>
            <person name="Hayes R.D."/>
            <person name="Graham S.W."/>
            <person name="Gunter L.E."/>
            <person name="McDaniel S.F."/>
            <person name="Hoernstein S.N.W."/>
            <person name="Larsson A."/>
            <person name="Li F.W."/>
            <person name="Perroud P.F."/>
            <person name="Phillips J."/>
            <person name="Ranjan P."/>
            <person name="Rokshar D.S."/>
            <person name="Rothfels C.J."/>
            <person name="Schneider L."/>
            <person name="Shu S."/>
            <person name="Stevenson D.W."/>
            <person name="Thummler F."/>
            <person name="Tillich M."/>
            <person name="Villarreal Aguilar J.C."/>
            <person name="Widiez T."/>
            <person name="Wong G.K."/>
            <person name="Wymore A."/>
            <person name="Zhang Y."/>
            <person name="Zimmer A.D."/>
            <person name="Quatrano R.S."/>
            <person name="Mayer K.F.X."/>
            <person name="Goodstein D."/>
            <person name="Casacuberta J.M."/>
            <person name="Vandepoele K."/>
            <person name="Reski R."/>
            <person name="Cuming A.C."/>
            <person name="Tuskan G.A."/>
            <person name="Maumus F."/>
            <person name="Salse J."/>
            <person name="Schmutz J."/>
            <person name="Rensing S.A."/>
        </authorList>
    </citation>
    <scope>NUCLEOTIDE SEQUENCE [LARGE SCALE GENOMIC DNA]</scope>
    <source>
        <strain evidence="4 5">cv. Gransden 2004</strain>
    </source>
</reference>
<feature type="compositionally biased region" description="Acidic residues" evidence="1">
    <location>
        <begin position="35"/>
        <end position="44"/>
    </location>
</feature>
<dbReference type="PANTHER" id="PTHR13318:SF92">
    <property type="entry name" value="F-BOX_LRR-REPEAT PROTEIN 8-RELATED"/>
    <property type="match status" value="1"/>
</dbReference>
<protein>
    <recommendedName>
        <fullName evidence="2">F-box domain-containing protein</fullName>
    </recommendedName>
</protein>
<evidence type="ECO:0000313" key="5">
    <source>
        <dbReference type="Proteomes" id="UP000006727"/>
    </source>
</evidence>
<dbReference type="RefSeq" id="XP_024395198.1">
    <property type="nucleotide sequence ID" value="XM_024539430.2"/>
</dbReference>
<evidence type="ECO:0000313" key="4">
    <source>
        <dbReference type="EnsemblPlants" id="Pp3c14_26460V3.1"/>
    </source>
</evidence>
<organism evidence="3">
    <name type="scientific">Physcomitrium patens</name>
    <name type="common">Spreading-leaved earth moss</name>
    <name type="synonym">Physcomitrella patens</name>
    <dbReference type="NCBI Taxonomy" id="3218"/>
    <lineage>
        <taxon>Eukaryota</taxon>
        <taxon>Viridiplantae</taxon>
        <taxon>Streptophyta</taxon>
        <taxon>Embryophyta</taxon>
        <taxon>Bryophyta</taxon>
        <taxon>Bryophytina</taxon>
        <taxon>Bryopsida</taxon>
        <taxon>Funariidae</taxon>
        <taxon>Funariales</taxon>
        <taxon>Funariaceae</taxon>
        <taxon>Physcomitrium</taxon>
    </lineage>
</organism>
<dbReference type="InterPro" id="IPR032675">
    <property type="entry name" value="LRR_dom_sf"/>
</dbReference>
<dbReference type="AlphaFoldDB" id="A0A2K1JKA5"/>
<name>A0A2K1JKA5_PHYPA</name>
<feature type="compositionally biased region" description="Polar residues" evidence="1">
    <location>
        <begin position="1"/>
        <end position="17"/>
    </location>
</feature>
<proteinExistence type="predicted"/>
<dbReference type="Gramene" id="Pp3c14_26460V3.1">
    <property type="protein sequence ID" value="Pp3c14_26460V3.1"/>
    <property type="gene ID" value="Pp3c14_26460"/>
</dbReference>
<feature type="domain" description="F-box" evidence="2">
    <location>
        <begin position="52"/>
        <end position="80"/>
    </location>
</feature>
<dbReference type="Gene3D" id="3.80.10.10">
    <property type="entry name" value="Ribonuclease Inhibitor"/>
    <property type="match status" value="1"/>
</dbReference>
<accession>A0A2K1JKA5</accession>
<dbReference type="GeneID" id="112291668"/>
<dbReference type="Pfam" id="PF00646">
    <property type="entry name" value="F-box"/>
    <property type="match status" value="1"/>
</dbReference>
<dbReference type="OrthoDB" id="423607at2759"/>
<dbReference type="Gene3D" id="1.20.1280.50">
    <property type="match status" value="1"/>
</dbReference>
<dbReference type="FunFam" id="1.20.1280.50:FF:000023">
    <property type="entry name" value="F-box/LRR-repeat protein 4"/>
    <property type="match status" value="1"/>
</dbReference>
<dbReference type="SMART" id="SM00367">
    <property type="entry name" value="LRR_CC"/>
    <property type="match status" value="4"/>
</dbReference>
<feature type="region of interest" description="Disordered" evidence="1">
    <location>
        <begin position="1"/>
        <end position="44"/>
    </location>
</feature>
<evidence type="ECO:0000256" key="1">
    <source>
        <dbReference type="SAM" id="MobiDB-lite"/>
    </source>
</evidence>
<dbReference type="EnsemblPlants" id="Pp3c14_26462V3.1">
    <property type="protein sequence ID" value="Pp3c14_26462V3.1"/>
    <property type="gene ID" value="Pp3c14_26462"/>
</dbReference>